<reference evidence="1" key="1">
    <citation type="submission" date="2023-04" db="EMBL/GenBank/DDBJ databases">
        <title>Phytophthora fragariaefolia NBRC 109709.</title>
        <authorList>
            <person name="Ichikawa N."/>
            <person name="Sato H."/>
            <person name="Tonouchi N."/>
        </authorList>
    </citation>
    <scope>NUCLEOTIDE SEQUENCE</scope>
    <source>
        <strain evidence="1">NBRC 109709</strain>
    </source>
</reference>
<dbReference type="Proteomes" id="UP001165121">
    <property type="component" value="Unassembled WGS sequence"/>
</dbReference>
<organism evidence="1 2">
    <name type="scientific">Phytophthora fragariaefolia</name>
    <dbReference type="NCBI Taxonomy" id="1490495"/>
    <lineage>
        <taxon>Eukaryota</taxon>
        <taxon>Sar</taxon>
        <taxon>Stramenopiles</taxon>
        <taxon>Oomycota</taxon>
        <taxon>Peronosporomycetes</taxon>
        <taxon>Peronosporales</taxon>
        <taxon>Peronosporaceae</taxon>
        <taxon>Phytophthora</taxon>
    </lineage>
</organism>
<evidence type="ECO:0000313" key="1">
    <source>
        <dbReference type="EMBL" id="GMF48895.1"/>
    </source>
</evidence>
<name>A0A9W7CYG3_9STRA</name>
<sequence>MTEPPSVVRQAVEEFQALGRFELVPPQPKETSYIFKWGVRVTYVENGKEVFVWTCLADEACRTSEKNLLKLYAGKTTMAVKHLQKIHNVGSPKTETATVKKLKYDHDYSHLSSSVLYSNNPIRLNVLMTTLMIINHSLAFRMVEYEEARLMQVLLYKDEMKATITTKQTKKAIVELYSSTRKEIINYLLENREDYPNLTLVADFWTCRATQDKFLGLRVYLVGKAWQYKSILLGTRRFNPAYGDRDGGIATPFKGWLKHMLGDFSLGTSDFYGATSDSGGGVT</sequence>
<keyword evidence="2" id="KW-1185">Reference proteome</keyword>
<accession>A0A9W7CYG3</accession>
<dbReference type="EMBL" id="BSXT01002423">
    <property type="protein sequence ID" value="GMF48895.1"/>
    <property type="molecule type" value="Genomic_DNA"/>
</dbReference>
<proteinExistence type="predicted"/>
<evidence type="ECO:0000313" key="2">
    <source>
        <dbReference type="Proteomes" id="UP001165121"/>
    </source>
</evidence>
<protein>
    <submittedName>
        <fullName evidence="1">Unnamed protein product</fullName>
    </submittedName>
</protein>
<comment type="caution">
    <text evidence="1">The sequence shown here is derived from an EMBL/GenBank/DDBJ whole genome shotgun (WGS) entry which is preliminary data.</text>
</comment>
<dbReference type="AlphaFoldDB" id="A0A9W7CYG3"/>
<gene>
    <name evidence="1" type="ORF">Pfra01_001909900</name>
</gene>
<dbReference type="OrthoDB" id="124796at2759"/>